<proteinExistence type="predicted"/>
<dbReference type="AlphaFoldDB" id="W4KQ07"/>
<keyword evidence="4" id="KW-1185">Reference proteome</keyword>
<dbReference type="InParanoid" id="W4KQ07"/>
<dbReference type="OrthoDB" id="429143at2759"/>
<sequence length="552" mass="60243">MGNIITRISLALRLLVELDEEYHAVEARLKHSPGLPVANPTVPLWTVPPSPIAKHRPDALPRHADVVIIGSGITGTSVARTLLDHASEREEKGSARNADRLSVVMLEARDVCSGATGRNGGHINPPLFHDFPELESRHGLDVARQIIRFRLAHLPALRRVAEEEDAFEISQIRDVESLDVHYERATFEKAVAALNVWKKDMPDESQGVYVLEGGEAIQSPFKFGLALQTVGCIVTPAGAAHPYRLVTSILSNLLKRYPTNFHLSTQTPCTHIDAPSATTPLYTVHTSQGTLTTPHIVHATNGWTPHLLAPLRTKILPVRGLMSAQRPGQSLSTHSTHHGARSHIFYAGPTGYDYLTQLPLGEHELMFGGGAAQGGRTILPEVGNADDSGYNMAIASHISGALPEYFGADHWGREGTPQEDNDAQVMWRRGRVKGLWTGILGISVDGLPWVGRVPEKVSGRRAPSGAAVSGPKTGTELEGAPPPMTPPGEWMSAGYSGEGMVNAWMCGRALACMMLGREAEREARLREWFPDVMRVTEKRWRKASLEDFASRF</sequence>
<dbReference type="EMBL" id="KI925454">
    <property type="protein sequence ID" value="ETW87774.1"/>
    <property type="molecule type" value="Genomic_DNA"/>
</dbReference>
<dbReference type="GO" id="GO:0005737">
    <property type="term" value="C:cytoplasm"/>
    <property type="evidence" value="ECO:0007669"/>
    <property type="project" value="TreeGrafter"/>
</dbReference>
<dbReference type="Gene3D" id="3.50.50.60">
    <property type="entry name" value="FAD/NAD(P)-binding domain"/>
    <property type="match status" value="1"/>
</dbReference>
<dbReference type="Pfam" id="PF01266">
    <property type="entry name" value="DAO"/>
    <property type="match status" value="1"/>
</dbReference>
<organism evidence="3 4">
    <name type="scientific">Heterobasidion irregulare (strain TC 32-1)</name>
    <dbReference type="NCBI Taxonomy" id="747525"/>
    <lineage>
        <taxon>Eukaryota</taxon>
        <taxon>Fungi</taxon>
        <taxon>Dikarya</taxon>
        <taxon>Basidiomycota</taxon>
        <taxon>Agaricomycotina</taxon>
        <taxon>Agaricomycetes</taxon>
        <taxon>Russulales</taxon>
        <taxon>Bondarzewiaceae</taxon>
        <taxon>Heterobasidion</taxon>
        <taxon>Heterobasidion annosum species complex</taxon>
    </lineage>
</organism>
<feature type="domain" description="FAD dependent oxidoreductase" evidence="2">
    <location>
        <begin position="65"/>
        <end position="512"/>
    </location>
</feature>
<dbReference type="Proteomes" id="UP000030671">
    <property type="component" value="Unassembled WGS sequence"/>
</dbReference>
<dbReference type="PANTHER" id="PTHR13847:SF213">
    <property type="entry name" value="DEPENDENT OXIDOREDUCTASE, PUTATIVE-RELATED"/>
    <property type="match status" value="1"/>
</dbReference>
<dbReference type="InterPro" id="IPR036188">
    <property type="entry name" value="FAD/NAD-bd_sf"/>
</dbReference>
<dbReference type="InterPro" id="IPR006076">
    <property type="entry name" value="FAD-dep_OxRdtase"/>
</dbReference>
<evidence type="ECO:0000256" key="1">
    <source>
        <dbReference type="SAM" id="MobiDB-lite"/>
    </source>
</evidence>
<accession>W4KQ07</accession>
<feature type="region of interest" description="Disordered" evidence="1">
    <location>
        <begin position="457"/>
        <end position="483"/>
    </location>
</feature>
<gene>
    <name evidence="3" type="ORF">HETIRDRAFT_457195</name>
</gene>
<protein>
    <recommendedName>
        <fullName evidence="2">FAD dependent oxidoreductase domain-containing protein</fullName>
    </recommendedName>
</protein>
<evidence type="ECO:0000313" key="4">
    <source>
        <dbReference type="Proteomes" id="UP000030671"/>
    </source>
</evidence>
<dbReference type="STRING" id="747525.W4KQ07"/>
<dbReference type="PANTHER" id="PTHR13847">
    <property type="entry name" value="SARCOSINE DEHYDROGENASE-RELATED"/>
    <property type="match status" value="1"/>
</dbReference>
<reference evidence="3 4" key="1">
    <citation type="journal article" date="2012" name="New Phytol.">
        <title>Insight into trade-off between wood decay and parasitism from the genome of a fungal forest pathogen.</title>
        <authorList>
            <person name="Olson A."/>
            <person name="Aerts A."/>
            <person name="Asiegbu F."/>
            <person name="Belbahri L."/>
            <person name="Bouzid O."/>
            <person name="Broberg A."/>
            <person name="Canback B."/>
            <person name="Coutinho P.M."/>
            <person name="Cullen D."/>
            <person name="Dalman K."/>
            <person name="Deflorio G."/>
            <person name="van Diepen L.T."/>
            <person name="Dunand C."/>
            <person name="Duplessis S."/>
            <person name="Durling M."/>
            <person name="Gonthier P."/>
            <person name="Grimwood J."/>
            <person name="Fossdal C.G."/>
            <person name="Hansson D."/>
            <person name="Henrissat B."/>
            <person name="Hietala A."/>
            <person name="Himmelstrand K."/>
            <person name="Hoffmeister D."/>
            <person name="Hogberg N."/>
            <person name="James T.Y."/>
            <person name="Karlsson M."/>
            <person name="Kohler A."/>
            <person name="Kues U."/>
            <person name="Lee Y.H."/>
            <person name="Lin Y.C."/>
            <person name="Lind M."/>
            <person name="Lindquist E."/>
            <person name="Lombard V."/>
            <person name="Lucas S."/>
            <person name="Lunden K."/>
            <person name="Morin E."/>
            <person name="Murat C."/>
            <person name="Park J."/>
            <person name="Raffaello T."/>
            <person name="Rouze P."/>
            <person name="Salamov A."/>
            <person name="Schmutz J."/>
            <person name="Solheim H."/>
            <person name="Stahlberg J."/>
            <person name="Velez H."/>
            <person name="de Vries R.P."/>
            <person name="Wiebenga A."/>
            <person name="Woodward S."/>
            <person name="Yakovlev I."/>
            <person name="Garbelotto M."/>
            <person name="Martin F."/>
            <person name="Grigoriev I.V."/>
            <person name="Stenlid J."/>
        </authorList>
    </citation>
    <scope>NUCLEOTIDE SEQUENCE [LARGE SCALE GENOMIC DNA]</scope>
    <source>
        <strain evidence="3 4">TC 32-1</strain>
    </source>
</reference>
<dbReference type="GeneID" id="20676800"/>
<name>W4KQ07_HETIT</name>
<dbReference type="KEGG" id="hir:HETIRDRAFT_457195"/>
<dbReference type="SUPFAM" id="SSF51905">
    <property type="entry name" value="FAD/NAD(P)-binding domain"/>
    <property type="match status" value="1"/>
</dbReference>
<evidence type="ECO:0000259" key="2">
    <source>
        <dbReference type="Pfam" id="PF01266"/>
    </source>
</evidence>
<evidence type="ECO:0000313" key="3">
    <source>
        <dbReference type="EMBL" id="ETW87774.1"/>
    </source>
</evidence>
<dbReference type="Gene3D" id="3.30.9.10">
    <property type="entry name" value="D-Amino Acid Oxidase, subunit A, domain 2"/>
    <property type="match status" value="1"/>
</dbReference>
<dbReference type="eggNOG" id="ENOG502QRBS">
    <property type="taxonomic scope" value="Eukaryota"/>
</dbReference>
<dbReference type="RefSeq" id="XP_009541638.1">
    <property type="nucleotide sequence ID" value="XM_009543343.1"/>
</dbReference>
<dbReference type="HOGENOM" id="CLU_022730_2_1_1"/>